<feature type="coiled-coil region" evidence="1">
    <location>
        <begin position="145"/>
        <end position="172"/>
    </location>
</feature>
<feature type="domain" description="Dynein heavy chain C-terminal" evidence="3">
    <location>
        <begin position="85"/>
        <end position="218"/>
    </location>
</feature>
<dbReference type="AlphaFoldDB" id="A0A182LSC4"/>
<dbReference type="FunFam" id="3.10.490.20:FF:000006">
    <property type="entry name" value="Dynein axonemal heavy chain 10"/>
    <property type="match status" value="1"/>
</dbReference>
<dbReference type="InterPro" id="IPR041658">
    <property type="entry name" value="AAA_lid_11"/>
</dbReference>
<dbReference type="Proteomes" id="UP000075883">
    <property type="component" value="Unassembled WGS sequence"/>
</dbReference>
<dbReference type="Pfam" id="PF18198">
    <property type="entry name" value="AAA_lid_11"/>
    <property type="match status" value="1"/>
</dbReference>
<dbReference type="VEuPathDB" id="VectorBase:ACUA000766"/>
<evidence type="ECO:0000313" key="4">
    <source>
        <dbReference type="EnsemblMetazoa" id="ACUA000766-PA"/>
    </source>
</evidence>
<dbReference type="PANTHER" id="PTHR22878:SF63">
    <property type="entry name" value="DYNEIN AXONEMAL HEAVY CHAIN 10"/>
    <property type="match status" value="1"/>
</dbReference>
<keyword evidence="1" id="KW-0175">Coiled coil</keyword>
<proteinExistence type="predicted"/>
<sequence length="349" mass="40149">MYGGRVIDDFDRRVVKTYMDEYMGDFLFDTFQPFNFYTDESFTYAPIAAPNRDEFIATIDKLPLNNTPEVFGLHSNAEIGYYTTAVRETWAHLIDLQPQTGADTGGISRDEFIDRAAVDILKKLPKPFDIWRVKKAYQVNITPICVVLLQELERYNRLIQRMEHTLNQLRKALAGEIGMDAVLDNVAHALFNGQLPDDWRKLAPATCKQLGDWIEHLLIACRKNNWPLDRSTLFTSVTRFLREDEIEERPEAGCYVTGLYLQGARWDPENRCLTRSTPKVLVEPLPVLSIVPIETHRLKLQNTFRTPVYTTSERRNAMGVGLVFEADLRTEEHSSLWVLQGVCLTMNLD</sequence>
<dbReference type="Gene3D" id="1.20.1270.280">
    <property type="match status" value="1"/>
</dbReference>
<name>A0A182LSC4_9DIPT</name>
<dbReference type="InterPro" id="IPR042219">
    <property type="entry name" value="AAA_lid_11_sf"/>
</dbReference>
<dbReference type="Pfam" id="PF18199">
    <property type="entry name" value="Dynein_C"/>
    <property type="match status" value="2"/>
</dbReference>
<reference evidence="4" key="2">
    <citation type="submission" date="2020-05" db="UniProtKB">
        <authorList>
            <consortium name="EnsemblMetazoa"/>
        </authorList>
    </citation>
    <scope>IDENTIFICATION</scope>
    <source>
        <strain evidence="4">A-37</strain>
    </source>
</reference>
<dbReference type="GO" id="GO:0007018">
    <property type="term" value="P:microtubule-based movement"/>
    <property type="evidence" value="ECO:0007669"/>
    <property type="project" value="InterPro"/>
</dbReference>
<feature type="domain" description="Dynein heavy chain C-terminal" evidence="3">
    <location>
        <begin position="220"/>
        <end position="346"/>
    </location>
</feature>
<dbReference type="EMBL" id="AXCM01002819">
    <property type="status" value="NOT_ANNOTATED_CDS"/>
    <property type="molecule type" value="Genomic_DNA"/>
</dbReference>
<dbReference type="STRING" id="139723.A0A182LSC4"/>
<keyword evidence="5" id="KW-1185">Reference proteome</keyword>
<feature type="domain" description="Dynein heavy chain AAA lid" evidence="2">
    <location>
        <begin position="1"/>
        <end position="77"/>
    </location>
</feature>
<dbReference type="FunFam" id="1.20.1270.280:FF:000005">
    <property type="entry name" value="Dynein axonemal heavy chain 10"/>
    <property type="match status" value="1"/>
</dbReference>
<evidence type="ECO:0000259" key="3">
    <source>
        <dbReference type="Pfam" id="PF18199"/>
    </source>
</evidence>
<dbReference type="GO" id="GO:0051959">
    <property type="term" value="F:dynein light intermediate chain binding"/>
    <property type="evidence" value="ECO:0007669"/>
    <property type="project" value="InterPro"/>
</dbReference>
<dbReference type="InterPro" id="IPR026983">
    <property type="entry name" value="DHC"/>
</dbReference>
<protein>
    <recommendedName>
        <fullName evidence="6">Dynein heavy chain C-terminal domain-containing protein</fullName>
    </recommendedName>
</protein>
<dbReference type="EnsemblMetazoa" id="ACUA000766-RA">
    <property type="protein sequence ID" value="ACUA000766-PA"/>
    <property type="gene ID" value="ACUA000766"/>
</dbReference>
<dbReference type="Gene3D" id="3.10.490.20">
    <property type="match status" value="1"/>
</dbReference>
<organism evidence="4 5">
    <name type="scientific">Anopheles culicifacies</name>
    <dbReference type="NCBI Taxonomy" id="139723"/>
    <lineage>
        <taxon>Eukaryota</taxon>
        <taxon>Metazoa</taxon>
        <taxon>Ecdysozoa</taxon>
        <taxon>Arthropoda</taxon>
        <taxon>Hexapoda</taxon>
        <taxon>Insecta</taxon>
        <taxon>Pterygota</taxon>
        <taxon>Neoptera</taxon>
        <taxon>Endopterygota</taxon>
        <taxon>Diptera</taxon>
        <taxon>Nematocera</taxon>
        <taxon>Culicoidea</taxon>
        <taxon>Culicidae</taxon>
        <taxon>Anophelinae</taxon>
        <taxon>Anopheles</taxon>
        <taxon>culicifacies species complex</taxon>
    </lineage>
</organism>
<dbReference type="GO" id="GO:0030286">
    <property type="term" value="C:dynein complex"/>
    <property type="evidence" value="ECO:0007669"/>
    <property type="project" value="InterPro"/>
</dbReference>
<dbReference type="InterPro" id="IPR043160">
    <property type="entry name" value="Dynein_C_barrel"/>
</dbReference>
<dbReference type="PANTHER" id="PTHR22878">
    <property type="entry name" value="DYNEIN HEAVY CHAIN 6, AXONEMAL-LIKE-RELATED"/>
    <property type="match status" value="1"/>
</dbReference>
<reference evidence="5" key="1">
    <citation type="submission" date="2013-09" db="EMBL/GenBank/DDBJ databases">
        <title>The Genome Sequence of Anopheles culicifacies species A.</title>
        <authorList>
            <consortium name="The Broad Institute Genomics Platform"/>
            <person name="Neafsey D.E."/>
            <person name="Besansky N."/>
            <person name="Howell P."/>
            <person name="Walton C."/>
            <person name="Young S.K."/>
            <person name="Zeng Q."/>
            <person name="Gargeya S."/>
            <person name="Fitzgerald M."/>
            <person name="Haas B."/>
            <person name="Abouelleil A."/>
            <person name="Allen A.W."/>
            <person name="Alvarado L."/>
            <person name="Arachchi H.M."/>
            <person name="Berlin A.M."/>
            <person name="Chapman S.B."/>
            <person name="Gainer-Dewar J."/>
            <person name="Goldberg J."/>
            <person name="Griggs A."/>
            <person name="Gujja S."/>
            <person name="Hansen M."/>
            <person name="Howarth C."/>
            <person name="Imamovic A."/>
            <person name="Ireland A."/>
            <person name="Larimer J."/>
            <person name="McCowan C."/>
            <person name="Murphy C."/>
            <person name="Pearson M."/>
            <person name="Poon T.W."/>
            <person name="Priest M."/>
            <person name="Roberts A."/>
            <person name="Saif S."/>
            <person name="Shea T."/>
            <person name="Sisk P."/>
            <person name="Sykes S."/>
            <person name="Wortman J."/>
            <person name="Nusbaum C."/>
            <person name="Birren B."/>
        </authorList>
    </citation>
    <scope>NUCLEOTIDE SEQUENCE [LARGE SCALE GENOMIC DNA]</scope>
    <source>
        <strain evidence="5">A-37</strain>
    </source>
</reference>
<dbReference type="Gene3D" id="1.10.8.720">
    <property type="entry name" value="Region D6 of dynein motor"/>
    <property type="match status" value="1"/>
</dbReference>
<evidence type="ECO:0000259" key="2">
    <source>
        <dbReference type="Pfam" id="PF18198"/>
    </source>
</evidence>
<dbReference type="InterPro" id="IPR041228">
    <property type="entry name" value="Dynein_C"/>
</dbReference>
<evidence type="ECO:0000256" key="1">
    <source>
        <dbReference type="SAM" id="Coils"/>
    </source>
</evidence>
<evidence type="ECO:0000313" key="5">
    <source>
        <dbReference type="Proteomes" id="UP000075883"/>
    </source>
</evidence>
<accession>A0A182LSC4</accession>
<evidence type="ECO:0008006" key="6">
    <source>
        <dbReference type="Google" id="ProtNLM"/>
    </source>
</evidence>
<dbReference type="GO" id="GO:0045505">
    <property type="term" value="F:dynein intermediate chain binding"/>
    <property type="evidence" value="ECO:0007669"/>
    <property type="project" value="InterPro"/>
</dbReference>